<comment type="caution">
    <text evidence="3">The sequence shown here is derived from an EMBL/GenBank/DDBJ whole genome shotgun (WGS) entry which is preliminary data.</text>
</comment>
<evidence type="ECO:0000256" key="1">
    <source>
        <dbReference type="SAM" id="MobiDB-lite"/>
    </source>
</evidence>
<feature type="domain" description="Glyoxalase/fosfomycin resistance/dioxygenase" evidence="2">
    <location>
        <begin position="7"/>
        <end position="127"/>
    </location>
</feature>
<dbReference type="SUPFAM" id="SSF54593">
    <property type="entry name" value="Glyoxalase/Bleomycin resistance protein/Dihydroxybiphenyl dioxygenase"/>
    <property type="match status" value="1"/>
</dbReference>
<evidence type="ECO:0000313" key="3">
    <source>
        <dbReference type="EMBL" id="OAB88950.1"/>
    </source>
</evidence>
<organism evidence="3 4">
    <name type="scientific">Janibacter melonis</name>
    <dbReference type="NCBI Taxonomy" id="262209"/>
    <lineage>
        <taxon>Bacteria</taxon>
        <taxon>Bacillati</taxon>
        <taxon>Actinomycetota</taxon>
        <taxon>Actinomycetes</taxon>
        <taxon>Micrococcales</taxon>
        <taxon>Intrasporangiaceae</taxon>
        <taxon>Janibacter</taxon>
    </lineage>
</organism>
<dbReference type="InterPro" id="IPR004360">
    <property type="entry name" value="Glyas_Fos-R_dOase_dom"/>
</dbReference>
<dbReference type="Gene3D" id="3.10.180.10">
    <property type="entry name" value="2,3-Dihydroxybiphenyl 1,2-Dioxygenase, domain 1"/>
    <property type="match status" value="1"/>
</dbReference>
<dbReference type="Proteomes" id="UP000076976">
    <property type="component" value="Unassembled WGS sequence"/>
</dbReference>
<gene>
    <name evidence="3" type="ORF">AWH69_04080</name>
</gene>
<dbReference type="RefSeq" id="WP_068271834.1">
    <property type="nucleotide sequence ID" value="NZ_CAJFZZ010000074.1"/>
</dbReference>
<dbReference type="CDD" id="cd06588">
    <property type="entry name" value="PhnB_like"/>
    <property type="match status" value="1"/>
</dbReference>
<dbReference type="PANTHER" id="PTHR33990">
    <property type="entry name" value="PROTEIN YJDN-RELATED"/>
    <property type="match status" value="1"/>
</dbReference>
<dbReference type="PANTHER" id="PTHR33990:SF1">
    <property type="entry name" value="PROTEIN YJDN"/>
    <property type="match status" value="1"/>
</dbReference>
<dbReference type="AlphaFoldDB" id="A0A176QGX4"/>
<sequence>MATLNPYLTFPGTAREAMEFYRSALGGELSVSTFAEMGDPGNEGVMHSRLDTPTGLSLMASDMAPGTEGTPAVGDAITLSISGGPDDDLRGCFERLAEGGQVTMPLERQMWGDDFGMLVDRYGMPWMVNIAGEQS</sequence>
<accession>A0A176QGX4</accession>
<dbReference type="Pfam" id="PF00903">
    <property type="entry name" value="Glyoxalase"/>
    <property type="match status" value="1"/>
</dbReference>
<keyword evidence="4" id="KW-1185">Reference proteome</keyword>
<proteinExistence type="predicted"/>
<protein>
    <recommendedName>
        <fullName evidence="2">Glyoxalase/fosfomycin resistance/dioxygenase domain-containing protein</fullName>
    </recommendedName>
</protein>
<dbReference type="EMBL" id="LQZG01000001">
    <property type="protein sequence ID" value="OAB88950.1"/>
    <property type="molecule type" value="Genomic_DNA"/>
</dbReference>
<dbReference type="InterPro" id="IPR029068">
    <property type="entry name" value="Glyas_Bleomycin-R_OHBP_Dase"/>
</dbReference>
<reference evidence="3 4" key="1">
    <citation type="submission" date="2016-01" db="EMBL/GenBank/DDBJ databases">
        <title>Janibacter melonis strain CD11_4 genome sequencing and assembly.</title>
        <authorList>
            <person name="Nair G.R."/>
            <person name="Kaur G."/>
            <person name="Chander A.M."/>
            <person name="Mayilraj S."/>
        </authorList>
    </citation>
    <scope>NUCLEOTIDE SEQUENCE [LARGE SCALE GENOMIC DNA]</scope>
    <source>
        <strain evidence="3 4">CD11-4</strain>
    </source>
</reference>
<name>A0A176QGX4_9MICO</name>
<evidence type="ECO:0000313" key="4">
    <source>
        <dbReference type="Proteomes" id="UP000076976"/>
    </source>
</evidence>
<feature type="region of interest" description="Disordered" evidence="1">
    <location>
        <begin position="40"/>
        <end position="75"/>
    </location>
</feature>
<dbReference type="InterPro" id="IPR028973">
    <property type="entry name" value="PhnB-like"/>
</dbReference>
<evidence type="ECO:0000259" key="2">
    <source>
        <dbReference type="Pfam" id="PF00903"/>
    </source>
</evidence>